<dbReference type="InterPro" id="IPR011691">
    <property type="entry name" value="Vesicle_transpt_SFT2"/>
</dbReference>
<feature type="transmembrane region" description="Helical" evidence="8">
    <location>
        <begin position="70"/>
        <end position="95"/>
    </location>
</feature>
<evidence type="ECO:0000256" key="6">
    <source>
        <dbReference type="ARBA" id="ARBA00023136"/>
    </source>
</evidence>
<evidence type="ECO:0000256" key="1">
    <source>
        <dbReference type="ARBA" id="ARBA00004141"/>
    </source>
</evidence>
<comment type="subcellular location">
    <subcellularLocation>
        <location evidence="8">Golgi apparatus membrane</location>
        <topology evidence="8">Multi-pass membrane protein</topology>
    </subcellularLocation>
    <subcellularLocation>
        <location evidence="1">Membrane</location>
        <topology evidence="1">Multi-pass membrane protein</topology>
    </subcellularLocation>
</comment>
<accession>A0A4P9Y4R8</accession>
<feature type="transmembrane region" description="Helical" evidence="8">
    <location>
        <begin position="159"/>
        <end position="177"/>
    </location>
</feature>
<evidence type="ECO:0000256" key="9">
    <source>
        <dbReference type="SAM" id="MobiDB-lite"/>
    </source>
</evidence>
<reference evidence="11" key="2">
    <citation type="submission" date="2018-06" db="EMBL/GenBank/DDBJ databases">
        <title>Leveraging single-cell genomics to expand the Fungal Tree of Life.</title>
        <authorList>
            <consortium name="DOE Joint Genome Institute"/>
            <person name="Ahrendt S.R."/>
            <person name="Quandt C.A."/>
            <person name="Ciobanu D."/>
            <person name="Clum A."/>
            <person name="Salamov A."/>
            <person name="Andreopoulos B."/>
            <person name="Cheng J.-F."/>
            <person name="Woyke T."/>
            <person name="Pelin A."/>
            <person name="Henrissat B."/>
            <person name="Reynolds N."/>
            <person name="Benny G.L."/>
            <person name="Smith M.E."/>
            <person name="James T.Y."/>
            <person name="Grigoriev I.V."/>
        </authorList>
    </citation>
    <scope>NUCLEOTIDE SEQUENCE</scope>
    <source>
        <strain evidence="11">RSA 2659</strain>
    </source>
</reference>
<feature type="region of interest" description="Disordered" evidence="9">
    <location>
        <begin position="1"/>
        <end position="36"/>
    </location>
</feature>
<dbReference type="EMBL" id="KZ987967">
    <property type="protein sequence ID" value="RKP13672.1"/>
    <property type="molecule type" value="Genomic_DNA"/>
</dbReference>
<dbReference type="OrthoDB" id="660759at2759"/>
<keyword evidence="3 8" id="KW-0812">Transmembrane</keyword>
<dbReference type="InterPro" id="IPR007305">
    <property type="entry name" value="Vesicle_transpt_Got1/SFT2"/>
</dbReference>
<feature type="transmembrane region" description="Helical" evidence="8">
    <location>
        <begin position="101"/>
        <end position="123"/>
    </location>
</feature>
<organism evidence="11 12">
    <name type="scientific">Piptocephalis cylindrospora</name>
    <dbReference type="NCBI Taxonomy" id="1907219"/>
    <lineage>
        <taxon>Eukaryota</taxon>
        <taxon>Fungi</taxon>
        <taxon>Fungi incertae sedis</taxon>
        <taxon>Zoopagomycota</taxon>
        <taxon>Zoopagomycotina</taxon>
        <taxon>Zoopagomycetes</taxon>
        <taxon>Zoopagales</taxon>
        <taxon>Piptocephalidaceae</taxon>
        <taxon>Piptocephalis</taxon>
    </lineage>
</organism>
<keyword evidence="6 8" id="KW-0472">Membrane</keyword>
<evidence type="ECO:0000313" key="12">
    <source>
        <dbReference type="Proteomes" id="UP000267251"/>
    </source>
</evidence>
<evidence type="ECO:0000256" key="2">
    <source>
        <dbReference type="ARBA" id="ARBA00022448"/>
    </source>
</evidence>
<keyword evidence="5 8" id="KW-1133">Transmembrane helix</keyword>
<evidence type="ECO:0000313" key="11">
    <source>
        <dbReference type="EMBL" id="RKP13672.1"/>
    </source>
</evidence>
<gene>
    <name evidence="10" type="ORF">BJ684DRAFT_19858</name>
    <name evidence="11" type="ORF">BJ684DRAFT_9731</name>
</gene>
<name>A0A4P9Y4R8_9FUNG</name>
<dbReference type="PANTHER" id="PTHR23137">
    <property type="entry name" value="VESICLE TRANSPORT PROTEIN-RELATED"/>
    <property type="match status" value="1"/>
</dbReference>
<dbReference type="PANTHER" id="PTHR23137:SF36">
    <property type="entry name" value="VESICLE TRANSPORT PROTEIN SFT2C"/>
    <property type="match status" value="1"/>
</dbReference>
<dbReference type="GO" id="GO:0016192">
    <property type="term" value="P:vesicle-mediated transport"/>
    <property type="evidence" value="ECO:0007669"/>
    <property type="project" value="InterPro"/>
</dbReference>
<evidence type="ECO:0000313" key="10">
    <source>
        <dbReference type="EMBL" id="RKP13669.1"/>
    </source>
</evidence>
<proteinExistence type="inferred from homology"/>
<comment type="function">
    <text evidence="8">Nonessential protein required for the fusion of transport vesicles derived from the endocytic pathway with the Golgi complex.</text>
</comment>
<dbReference type="Pfam" id="PF04178">
    <property type="entry name" value="Got1"/>
    <property type="match status" value="1"/>
</dbReference>
<protein>
    <recommendedName>
        <fullName evidence="8">Protein transport protein SFT2</fullName>
    </recommendedName>
</protein>
<evidence type="ECO:0000256" key="8">
    <source>
        <dbReference type="RuleBase" id="RU363111"/>
    </source>
</evidence>
<dbReference type="GO" id="GO:0015031">
    <property type="term" value="P:protein transport"/>
    <property type="evidence" value="ECO:0007669"/>
    <property type="project" value="UniProtKB-KW"/>
</dbReference>
<comment type="similarity">
    <text evidence="7 8">Belongs to the SFT2 family.</text>
</comment>
<keyword evidence="2 8" id="KW-0813">Transport</keyword>
<keyword evidence="4 8" id="KW-0653">Protein transport</keyword>
<evidence type="ECO:0000256" key="3">
    <source>
        <dbReference type="ARBA" id="ARBA00022692"/>
    </source>
</evidence>
<keyword evidence="8" id="KW-0333">Golgi apparatus</keyword>
<dbReference type="Proteomes" id="UP000267251">
    <property type="component" value="Unassembled WGS sequence"/>
</dbReference>
<keyword evidence="12" id="KW-1185">Reference proteome</keyword>
<dbReference type="EMBL" id="KZ987967">
    <property type="protein sequence ID" value="RKP13669.1"/>
    <property type="molecule type" value="Genomic_DNA"/>
</dbReference>
<dbReference type="AlphaFoldDB" id="A0A4P9Y4R8"/>
<sequence length="204" mass="22416">MASGDSRTLGERLSFLSRANSAPPDTAEPTEEGGIGSWFSGVSRRIGGYTPFGAEDEDESFFGLTYTQRFIGFIICSLLGAFCLFLSFFTLPMLIIRPQKFALSFTLGSLLVMISFALLRGPAAHTRHLISKERLLFTTIYFSSMGLTLFFTLAKKGYILTLLASLVQLIALIWYFMSYVPGGTTGFSYGSRAIGRSFSTILPI</sequence>
<reference evidence="12" key="1">
    <citation type="journal article" date="2018" name="Nat. Microbiol.">
        <title>Leveraging single-cell genomics to expand the fungal tree of life.</title>
        <authorList>
            <person name="Ahrendt S.R."/>
            <person name="Quandt C.A."/>
            <person name="Ciobanu D."/>
            <person name="Clum A."/>
            <person name="Salamov A."/>
            <person name="Andreopoulos B."/>
            <person name="Cheng J.F."/>
            <person name="Woyke T."/>
            <person name="Pelin A."/>
            <person name="Henrissat B."/>
            <person name="Reynolds N.K."/>
            <person name="Benny G.L."/>
            <person name="Smith M.E."/>
            <person name="James T.Y."/>
            <person name="Grigoriev I.V."/>
        </authorList>
    </citation>
    <scope>NUCLEOTIDE SEQUENCE [LARGE SCALE GENOMIC DNA]</scope>
</reference>
<evidence type="ECO:0000256" key="5">
    <source>
        <dbReference type="ARBA" id="ARBA00022989"/>
    </source>
</evidence>
<dbReference type="GO" id="GO:0000139">
    <property type="term" value="C:Golgi membrane"/>
    <property type="evidence" value="ECO:0007669"/>
    <property type="project" value="UniProtKB-SubCell"/>
</dbReference>
<evidence type="ECO:0000256" key="4">
    <source>
        <dbReference type="ARBA" id="ARBA00022927"/>
    </source>
</evidence>
<feature type="transmembrane region" description="Helical" evidence="8">
    <location>
        <begin position="135"/>
        <end position="153"/>
    </location>
</feature>
<evidence type="ECO:0000256" key="7">
    <source>
        <dbReference type="ARBA" id="ARBA00025800"/>
    </source>
</evidence>